<evidence type="ECO:0000256" key="7">
    <source>
        <dbReference type="ARBA" id="ARBA00023136"/>
    </source>
</evidence>
<dbReference type="InterPro" id="IPR004117">
    <property type="entry name" value="7tm6_olfct_rcpt"/>
</dbReference>
<feature type="transmembrane region" description="Helical" evidence="10">
    <location>
        <begin position="294"/>
        <end position="314"/>
    </location>
</feature>
<dbReference type="PANTHER" id="PTHR21137">
    <property type="entry name" value="ODORANT RECEPTOR"/>
    <property type="match status" value="1"/>
</dbReference>
<dbReference type="GO" id="GO:0005549">
    <property type="term" value="F:odorant binding"/>
    <property type="evidence" value="ECO:0007669"/>
    <property type="project" value="InterPro"/>
</dbReference>
<dbReference type="Proteomes" id="UP001168990">
    <property type="component" value="Unassembled WGS sequence"/>
</dbReference>
<feature type="transmembrane region" description="Helical" evidence="10">
    <location>
        <begin position="119"/>
        <end position="140"/>
    </location>
</feature>
<keyword evidence="6 10" id="KW-1133">Transmembrane helix</keyword>
<comment type="subcellular location">
    <subcellularLocation>
        <location evidence="1 10">Cell membrane</location>
        <topology evidence="1 10">Multi-pass membrane protein</topology>
    </subcellularLocation>
</comment>
<organism evidence="11 12">
    <name type="scientific">Microctonus aethiopoides</name>
    <dbReference type="NCBI Taxonomy" id="144406"/>
    <lineage>
        <taxon>Eukaryota</taxon>
        <taxon>Metazoa</taxon>
        <taxon>Ecdysozoa</taxon>
        <taxon>Arthropoda</taxon>
        <taxon>Hexapoda</taxon>
        <taxon>Insecta</taxon>
        <taxon>Pterygota</taxon>
        <taxon>Neoptera</taxon>
        <taxon>Endopterygota</taxon>
        <taxon>Hymenoptera</taxon>
        <taxon>Apocrita</taxon>
        <taxon>Ichneumonoidea</taxon>
        <taxon>Braconidae</taxon>
        <taxon>Euphorinae</taxon>
        <taxon>Microctonus</taxon>
    </lineage>
</organism>
<keyword evidence="5 10" id="KW-0552">Olfaction</keyword>
<evidence type="ECO:0000256" key="4">
    <source>
        <dbReference type="ARBA" id="ARBA00022692"/>
    </source>
</evidence>
<evidence type="ECO:0000256" key="5">
    <source>
        <dbReference type="ARBA" id="ARBA00022725"/>
    </source>
</evidence>
<name>A0AA39FNG4_9HYME</name>
<feature type="transmembrane region" description="Helical" evidence="10">
    <location>
        <begin position="263"/>
        <end position="282"/>
    </location>
</feature>
<protein>
    <recommendedName>
        <fullName evidence="10">Odorant receptor</fullName>
    </recommendedName>
</protein>
<keyword evidence="4 10" id="KW-0812">Transmembrane</keyword>
<feature type="transmembrane region" description="Helical" evidence="10">
    <location>
        <begin position="343"/>
        <end position="364"/>
    </location>
</feature>
<evidence type="ECO:0000256" key="2">
    <source>
        <dbReference type="ARBA" id="ARBA00022475"/>
    </source>
</evidence>
<evidence type="ECO:0000256" key="8">
    <source>
        <dbReference type="ARBA" id="ARBA00023170"/>
    </source>
</evidence>
<reference evidence="11" key="1">
    <citation type="journal article" date="2023" name="bioRxiv">
        <title>Scaffold-level genome assemblies of two parasitoid biocontrol wasps reveal the parthenogenesis mechanism and an associated novel virus.</title>
        <authorList>
            <person name="Inwood S."/>
            <person name="Skelly J."/>
            <person name="Guhlin J."/>
            <person name="Harrop T."/>
            <person name="Goldson S."/>
            <person name="Dearden P."/>
        </authorList>
    </citation>
    <scope>NUCLEOTIDE SEQUENCE</scope>
    <source>
        <strain evidence="11">Irish</strain>
        <tissue evidence="11">Whole body</tissue>
    </source>
</reference>
<keyword evidence="12" id="KW-1185">Reference proteome</keyword>
<evidence type="ECO:0000256" key="10">
    <source>
        <dbReference type="RuleBase" id="RU351113"/>
    </source>
</evidence>
<evidence type="ECO:0000256" key="3">
    <source>
        <dbReference type="ARBA" id="ARBA00022606"/>
    </source>
</evidence>
<accession>A0AA39FNG4</accession>
<gene>
    <name evidence="11" type="ORF">PV328_005787</name>
</gene>
<comment type="similarity">
    <text evidence="10">Belongs to the insect chemoreceptor superfamily. Heteromeric odorant receptor channel (TC 1.A.69) family.</text>
</comment>
<keyword evidence="2" id="KW-1003">Cell membrane</keyword>
<dbReference type="EMBL" id="JAQQBS010000002">
    <property type="protein sequence ID" value="KAK0172474.1"/>
    <property type="molecule type" value="Genomic_DNA"/>
</dbReference>
<sequence length="385" mass="44736">MVFLNESFQLLTYVGLWKPSTWYGWKSNIYNLYTILVIFLNYGFLLTITLNLVFISKTVENISDDIFTFLVIFIVCAKIFGILRWRREISEICMSFEASELELRTYDELKIQKQYNNTIRFYCLAYIIMCCMASSINTLGRHHGNRGSNILPYRIYLPYDYSTPFLYQFTALLQFITVFIAANIDAGFDTLFFGVMVQIISKINILKHRFQVTVSALAEMHDEKSCNMEDYKIKEDKFLKNWIKSHNAIISLYDDSEFVFSKVIFVQYSSSALPICTIVYLISQMEIFTSKFMGNLVTLIILICQIFIFCFAGNQVTSEFSDLSLAIYNTKWFALSVSARKNIIFMMMRTLKPIIFSSGYLVVLSLESFKSLLKVAYSMYSVLNS</sequence>
<evidence type="ECO:0000256" key="1">
    <source>
        <dbReference type="ARBA" id="ARBA00004651"/>
    </source>
</evidence>
<evidence type="ECO:0000256" key="9">
    <source>
        <dbReference type="ARBA" id="ARBA00023224"/>
    </source>
</evidence>
<comment type="caution">
    <text evidence="11">The sequence shown here is derived from an EMBL/GenBank/DDBJ whole genome shotgun (WGS) entry which is preliminary data.</text>
</comment>
<evidence type="ECO:0000313" key="12">
    <source>
        <dbReference type="Proteomes" id="UP001168990"/>
    </source>
</evidence>
<dbReference type="GO" id="GO:0007165">
    <property type="term" value="P:signal transduction"/>
    <property type="evidence" value="ECO:0007669"/>
    <property type="project" value="UniProtKB-KW"/>
</dbReference>
<feature type="transmembrane region" description="Helical" evidence="10">
    <location>
        <begin position="161"/>
        <end position="184"/>
    </location>
</feature>
<dbReference type="GO" id="GO:0004984">
    <property type="term" value="F:olfactory receptor activity"/>
    <property type="evidence" value="ECO:0007669"/>
    <property type="project" value="InterPro"/>
</dbReference>
<evidence type="ECO:0000256" key="6">
    <source>
        <dbReference type="ARBA" id="ARBA00022989"/>
    </source>
</evidence>
<keyword evidence="8 10" id="KW-0675">Receptor</keyword>
<dbReference type="AlphaFoldDB" id="A0AA39FNG4"/>
<dbReference type="GO" id="GO:0005886">
    <property type="term" value="C:plasma membrane"/>
    <property type="evidence" value="ECO:0007669"/>
    <property type="project" value="UniProtKB-SubCell"/>
</dbReference>
<keyword evidence="7 10" id="KW-0472">Membrane</keyword>
<dbReference type="PANTHER" id="PTHR21137:SF35">
    <property type="entry name" value="ODORANT RECEPTOR 19A-RELATED"/>
    <property type="match status" value="1"/>
</dbReference>
<reference evidence="11" key="2">
    <citation type="submission" date="2023-03" db="EMBL/GenBank/DDBJ databases">
        <authorList>
            <person name="Inwood S.N."/>
            <person name="Skelly J.G."/>
            <person name="Guhlin J."/>
            <person name="Harrop T.W.R."/>
            <person name="Goldson S.G."/>
            <person name="Dearden P.K."/>
        </authorList>
    </citation>
    <scope>NUCLEOTIDE SEQUENCE</scope>
    <source>
        <strain evidence="11">Irish</strain>
        <tissue evidence="11">Whole body</tissue>
    </source>
</reference>
<feature type="transmembrane region" description="Helical" evidence="10">
    <location>
        <begin position="32"/>
        <end position="54"/>
    </location>
</feature>
<keyword evidence="3 10" id="KW-0716">Sensory transduction</keyword>
<keyword evidence="9 10" id="KW-0807">Transducer</keyword>
<evidence type="ECO:0000313" key="11">
    <source>
        <dbReference type="EMBL" id="KAK0172474.1"/>
    </source>
</evidence>
<proteinExistence type="inferred from homology"/>
<feature type="transmembrane region" description="Helical" evidence="10">
    <location>
        <begin position="66"/>
        <end position="85"/>
    </location>
</feature>
<dbReference type="Pfam" id="PF02949">
    <property type="entry name" value="7tm_6"/>
    <property type="match status" value="1"/>
</dbReference>